<keyword evidence="5" id="KW-0503">Monooxygenase</keyword>
<dbReference type="InterPro" id="IPR036250">
    <property type="entry name" value="AcylCo_DH-like_C"/>
</dbReference>
<dbReference type="InterPro" id="IPR013786">
    <property type="entry name" value="AcylCoA_DH/ox_N"/>
</dbReference>
<dbReference type="PANTHER" id="PTHR48083">
    <property type="entry name" value="MEDIUM-CHAIN SPECIFIC ACYL-COA DEHYDROGENASE, MITOCHONDRIAL-RELATED"/>
    <property type="match status" value="1"/>
</dbReference>
<dbReference type="Gene3D" id="2.40.110.10">
    <property type="entry name" value="Butyryl-CoA Dehydrogenase, subunit A, domain 2"/>
    <property type="match status" value="1"/>
</dbReference>
<evidence type="ECO:0000313" key="5">
    <source>
        <dbReference type="EMBL" id="SDD11995.1"/>
    </source>
</evidence>
<keyword evidence="1" id="KW-0560">Oxidoreductase</keyword>
<sequence>MDNEVLEAVRDLLPGIADDARATEEARRIPVQTIRALTDAGVFRMLQPVRYGGTESDPVHFFETVRALSGACGSTGWVASVLGVHPWHLALYPDRAQAEVWGENPDTLICSSYAPVGTMRPVAGGYEVSGVWRFSSGVDHADWALLGGVLVGANGETVDFTTMLVPRADYEIRDIWDTVGLRGTGSNEIAVDSVFVPSHRVMRNFEFSQLRGPGQEVNTGPLYRIPFAAVFTTAIASPVVGVVAGCYETYLATMRDRVRLSLGGGRFAETRYAQVTVARAASEIDASILQMDRNIRALYGAAAAGEEIPMRLRLRARRDQVLGTERALDAMEKLFKTAGGQSLDRGNPIERAWRDAHAGGVHVANDTERALELYGRGAFGLPVEDNMV</sequence>
<dbReference type="InterPro" id="IPR009100">
    <property type="entry name" value="AcylCoA_DH/oxidase_NM_dom_sf"/>
</dbReference>
<dbReference type="InterPro" id="IPR054617">
    <property type="entry name" value="HsaA"/>
</dbReference>
<dbReference type="SUPFAM" id="SSF56645">
    <property type="entry name" value="Acyl-CoA dehydrogenase NM domain-like"/>
    <property type="match status" value="1"/>
</dbReference>
<evidence type="ECO:0000256" key="1">
    <source>
        <dbReference type="ARBA" id="ARBA00023002"/>
    </source>
</evidence>
<dbReference type="InterPro" id="IPR037069">
    <property type="entry name" value="AcylCoA_DH/ox_N_sf"/>
</dbReference>
<dbReference type="CDD" id="cd01159">
    <property type="entry name" value="NcnH"/>
    <property type="match status" value="1"/>
</dbReference>
<dbReference type="AlphaFoldDB" id="A0A1G6S765"/>
<evidence type="ECO:0000259" key="3">
    <source>
        <dbReference type="Pfam" id="PF02771"/>
    </source>
</evidence>
<evidence type="ECO:0000256" key="2">
    <source>
        <dbReference type="ARBA" id="ARBA00049661"/>
    </source>
</evidence>
<evidence type="ECO:0000313" key="6">
    <source>
        <dbReference type="Proteomes" id="UP000199417"/>
    </source>
</evidence>
<evidence type="ECO:0000259" key="4">
    <source>
        <dbReference type="Pfam" id="PF08028"/>
    </source>
</evidence>
<dbReference type="Gene3D" id="1.10.540.10">
    <property type="entry name" value="Acyl-CoA dehydrogenase/oxidase, N-terminal domain"/>
    <property type="match status" value="1"/>
</dbReference>
<dbReference type="GO" id="GO:0033539">
    <property type="term" value="P:fatty acid beta-oxidation using acyl-CoA dehydrogenase"/>
    <property type="evidence" value="ECO:0007669"/>
    <property type="project" value="TreeGrafter"/>
</dbReference>
<dbReference type="Proteomes" id="UP000199417">
    <property type="component" value="Unassembled WGS sequence"/>
</dbReference>
<accession>A0A1G6S765</accession>
<feature type="domain" description="Acyl-CoA dehydrogenase C-terminal" evidence="4">
    <location>
        <begin position="234"/>
        <end position="366"/>
    </location>
</feature>
<dbReference type="GO" id="GO:0050660">
    <property type="term" value="F:flavin adenine dinucleotide binding"/>
    <property type="evidence" value="ECO:0007669"/>
    <property type="project" value="InterPro"/>
</dbReference>
<organism evidence="5 6">
    <name type="scientific">Rhodococcus tukisamuensis</name>
    <dbReference type="NCBI Taxonomy" id="168276"/>
    <lineage>
        <taxon>Bacteria</taxon>
        <taxon>Bacillati</taxon>
        <taxon>Actinomycetota</taxon>
        <taxon>Actinomycetes</taxon>
        <taxon>Mycobacteriales</taxon>
        <taxon>Nocardiaceae</taxon>
        <taxon>Rhodococcus</taxon>
    </lineage>
</organism>
<feature type="domain" description="Acyl-CoA dehydrogenase/oxidase N-terminal" evidence="3">
    <location>
        <begin position="6"/>
        <end position="99"/>
    </location>
</feature>
<dbReference type="Pfam" id="PF08028">
    <property type="entry name" value="Acyl-CoA_dh_2"/>
    <property type="match status" value="1"/>
</dbReference>
<dbReference type="Pfam" id="PF02771">
    <property type="entry name" value="Acyl-CoA_dh_N"/>
    <property type="match status" value="1"/>
</dbReference>
<reference evidence="5 6" key="1">
    <citation type="submission" date="2016-10" db="EMBL/GenBank/DDBJ databases">
        <authorList>
            <person name="de Groot N.N."/>
        </authorList>
    </citation>
    <scope>NUCLEOTIDE SEQUENCE [LARGE SCALE GENOMIC DNA]</scope>
    <source>
        <strain evidence="5 6">JCM 11308</strain>
    </source>
</reference>
<dbReference type="Gene3D" id="1.20.140.10">
    <property type="entry name" value="Butyryl-CoA Dehydrogenase, subunit A, domain 3"/>
    <property type="match status" value="1"/>
</dbReference>
<name>A0A1G6S765_9NOCA</name>
<dbReference type="GO" id="GO:0005737">
    <property type="term" value="C:cytoplasm"/>
    <property type="evidence" value="ECO:0007669"/>
    <property type="project" value="TreeGrafter"/>
</dbReference>
<dbReference type="InterPro" id="IPR050741">
    <property type="entry name" value="Acyl-CoA_dehydrogenase"/>
</dbReference>
<protein>
    <submittedName>
        <fullName evidence="5">3-hydroxy-9,10-secoandrosta-1,3,5(10)-triene-9,17-dione monooxygenase</fullName>
    </submittedName>
</protein>
<dbReference type="InterPro" id="IPR046373">
    <property type="entry name" value="Acyl-CoA_Oxase/DH_mid-dom_sf"/>
</dbReference>
<dbReference type="STRING" id="168276.SAMN05444580_10312"/>
<gene>
    <name evidence="5" type="ORF">SAMN05444580_10312</name>
</gene>
<dbReference type="EMBL" id="FNAB01000003">
    <property type="protein sequence ID" value="SDD11995.1"/>
    <property type="molecule type" value="Genomic_DNA"/>
</dbReference>
<proteinExistence type="inferred from homology"/>
<dbReference type="InterPro" id="IPR013107">
    <property type="entry name" value="Acyl-CoA_DH_C"/>
</dbReference>
<dbReference type="GO" id="GO:0003995">
    <property type="term" value="F:acyl-CoA dehydrogenase activity"/>
    <property type="evidence" value="ECO:0007669"/>
    <property type="project" value="TreeGrafter"/>
</dbReference>
<dbReference type="PIRSF" id="PIRSF016578">
    <property type="entry name" value="HsaA"/>
    <property type="match status" value="1"/>
</dbReference>
<dbReference type="PANTHER" id="PTHR48083:SF19">
    <property type="entry name" value="FLAVIN-DEPENDENT MONOOXYGENASE, OXYGENASE SUBUNIT HSAA"/>
    <property type="match status" value="1"/>
</dbReference>
<comment type="similarity">
    <text evidence="2">Belongs to the HpaH/HsaA monooxygenase family.</text>
</comment>
<dbReference type="NCBIfam" id="NF045629">
    <property type="entry name" value="monooxsub_HsaA"/>
    <property type="match status" value="1"/>
</dbReference>
<dbReference type="GO" id="GO:0016712">
    <property type="term" value="F:oxidoreductase activity, acting on paired donors, with incorporation or reduction of molecular oxygen, reduced flavin or flavoprotein as one donor, and incorporation of one atom of oxygen"/>
    <property type="evidence" value="ECO:0007669"/>
    <property type="project" value="TreeGrafter"/>
</dbReference>
<dbReference type="RefSeq" id="WP_072843490.1">
    <property type="nucleotide sequence ID" value="NZ_FNAB01000003.1"/>
</dbReference>
<keyword evidence="6" id="KW-1185">Reference proteome</keyword>
<dbReference type="SUPFAM" id="SSF47203">
    <property type="entry name" value="Acyl-CoA dehydrogenase C-terminal domain-like"/>
    <property type="match status" value="1"/>
</dbReference>